<dbReference type="RefSeq" id="WP_095582194.1">
    <property type="nucleotide sequence ID" value="NZ_JAJQQQ010000005.1"/>
</dbReference>
<evidence type="ECO:0000313" key="3">
    <source>
        <dbReference type="Proteomes" id="UP000218944"/>
    </source>
</evidence>
<keyword evidence="3" id="KW-1185">Reference proteome</keyword>
<dbReference type="InterPro" id="IPR029058">
    <property type="entry name" value="AB_hydrolase_fold"/>
</dbReference>
<evidence type="ECO:0000259" key="1">
    <source>
        <dbReference type="Pfam" id="PF01738"/>
    </source>
</evidence>
<comment type="caution">
    <text evidence="2">The sequence shown here is derived from an EMBL/GenBank/DDBJ whole genome shotgun (WGS) entry which is preliminary data.</text>
</comment>
<dbReference type="AlphaFoldDB" id="A0A2A2D765"/>
<dbReference type="Proteomes" id="UP000218944">
    <property type="component" value="Unassembled WGS sequence"/>
</dbReference>
<dbReference type="InterPro" id="IPR051049">
    <property type="entry name" value="Dienelactone_hydrolase-like"/>
</dbReference>
<dbReference type="PANTHER" id="PTHR46623:SF10">
    <property type="entry name" value="CARBOXYMETHYLENEBUTENOLIDASE HOMOLOG"/>
    <property type="match status" value="1"/>
</dbReference>
<name>A0A2A2D765_9ACTN</name>
<gene>
    <name evidence="2" type="ORF">CK936_19200</name>
</gene>
<dbReference type="Pfam" id="PF01738">
    <property type="entry name" value="DLH"/>
    <property type="match status" value="1"/>
</dbReference>
<dbReference type="EMBL" id="NSJV01000377">
    <property type="protein sequence ID" value="PAU47355.1"/>
    <property type="molecule type" value="Genomic_DNA"/>
</dbReference>
<feature type="domain" description="Dienelactone hydrolase" evidence="1">
    <location>
        <begin position="16"/>
        <end position="245"/>
    </location>
</feature>
<accession>A0A2A2D765</accession>
<reference evidence="2 3" key="1">
    <citation type="submission" date="2017-08" db="EMBL/GenBank/DDBJ databases">
        <title>Genome sequence of Streptomyces albireticuli NRRL B-1670.</title>
        <authorList>
            <person name="Graham D.E."/>
            <person name="Mahan K.M."/>
            <person name="Klingeman D.M."/>
            <person name="Hettich R.L."/>
            <person name="Parry R.J."/>
            <person name="Spain J.C."/>
        </authorList>
    </citation>
    <scope>NUCLEOTIDE SEQUENCE [LARGE SCALE GENOMIC DNA]</scope>
    <source>
        <strain evidence="2 3">NRRL B-1670</strain>
    </source>
</reference>
<dbReference type="SUPFAM" id="SSF53474">
    <property type="entry name" value="alpha/beta-Hydrolases"/>
    <property type="match status" value="1"/>
</dbReference>
<dbReference type="PANTHER" id="PTHR46623">
    <property type="entry name" value="CARBOXYMETHYLENEBUTENOLIDASE-RELATED"/>
    <property type="match status" value="1"/>
</dbReference>
<sequence length="251" mass="26954">MPTRTVEISTPDGTADAFAAFPDDGERHPGVLLYVDAIGLRPVIHEMARKLADQGYYVLAPNIFYRRGPAPVIDVPDLSTAEARDTFFARIMPLLDELTVERAVRDAGAYLDFLTTQPEVRPGPVGTVGYCMGAVLALRAAAARPGQVAAAACFHPGPLVTDTPDSPHLLAPRLNAELLFGLAEHDDSMPPEAVARLNKTLDADGVRYASEVYPDTVHGFTMADTSAFSPSGLQRHWDRLLPFFAGALSAA</sequence>
<protein>
    <submittedName>
        <fullName evidence="2">Dienelactone hydrolase</fullName>
    </submittedName>
</protein>
<keyword evidence="2" id="KW-0378">Hydrolase</keyword>
<dbReference type="InterPro" id="IPR002925">
    <property type="entry name" value="Dienelactn_hydro"/>
</dbReference>
<dbReference type="Gene3D" id="3.40.50.1820">
    <property type="entry name" value="alpha/beta hydrolase"/>
    <property type="match status" value="1"/>
</dbReference>
<evidence type="ECO:0000313" key="2">
    <source>
        <dbReference type="EMBL" id="PAU47355.1"/>
    </source>
</evidence>
<proteinExistence type="predicted"/>
<organism evidence="2 3">
    <name type="scientific">Streptomyces albireticuli</name>
    <dbReference type="NCBI Taxonomy" id="1940"/>
    <lineage>
        <taxon>Bacteria</taxon>
        <taxon>Bacillati</taxon>
        <taxon>Actinomycetota</taxon>
        <taxon>Actinomycetes</taxon>
        <taxon>Kitasatosporales</taxon>
        <taxon>Streptomycetaceae</taxon>
        <taxon>Streptomyces</taxon>
    </lineage>
</organism>
<dbReference type="GO" id="GO:0016787">
    <property type="term" value="F:hydrolase activity"/>
    <property type="evidence" value="ECO:0007669"/>
    <property type="project" value="UniProtKB-KW"/>
</dbReference>